<evidence type="ECO:0000313" key="2">
    <source>
        <dbReference type="EMBL" id="PTB57531.1"/>
    </source>
</evidence>
<protein>
    <submittedName>
        <fullName evidence="2">Uncharacterized protein</fullName>
    </submittedName>
</protein>
<dbReference type="EMBL" id="KZ679677">
    <property type="protein sequence ID" value="PTB57531.1"/>
    <property type="molecule type" value="Genomic_DNA"/>
</dbReference>
<evidence type="ECO:0000256" key="1">
    <source>
        <dbReference type="SAM" id="MobiDB-lite"/>
    </source>
</evidence>
<dbReference type="Proteomes" id="UP000241690">
    <property type="component" value="Unassembled WGS sequence"/>
</dbReference>
<keyword evidence="3" id="KW-1185">Reference proteome</keyword>
<dbReference type="GeneID" id="36622992"/>
<accession>A0A2T4AKD0</accession>
<dbReference type="RefSeq" id="XP_024777208.1">
    <property type="nucleotide sequence ID" value="XM_024914426.1"/>
</dbReference>
<name>A0A2T4AKD0_TRIHA</name>
<evidence type="ECO:0000313" key="3">
    <source>
        <dbReference type="Proteomes" id="UP000241690"/>
    </source>
</evidence>
<feature type="compositionally biased region" description="Basic residues" evidence="1">
    <location>
        <begin position="113"/>
        <end position="129"/>
    </location>
</feature>
<feature type="region of interest" description="Disordered" evidence="1">
    <location>
        <begin position="100"/>
        <end position="140"/>
    </location>
</feature>
<gene>
    <name evidence="2" type="ORF">M431DRAFT_343443</name>
</gene>
<proteinExistence type="predicted"/>
<organism evidence="2 3">
    <name type="scientific">Trichoderma harzianum CBS 226.95</name>
    <dbReference type="NCBI Taxonomy" id="983964"/>
    <lineage>
        <taxon>Eukaryota</taxon>
        <taxon>Fungi</taxon>
        <taxon>Dikarya</taxon>
        <taxon>Ascomycota</taxon>
        <taxon>Pezizomycotina</taxon>
        <taxon>Sordariomycetes</taxon>
        <taxon>Hypocreomycetidae</taxon>
        <taxon>Hypocreales</taxon>
        <taxon>Hypocreaceae</taxon>
        <taxon>Trichoderma</taxon>
    </lineage>
</organism>
<sequence>MLLYSQRFAAPSAALSHLCQRMRHRHFRFGQQSKTLAVETQRATETSKMSPLTLGRRRLRFPDPPCPRGSSLWTHDVRMRVPQGGERTSWEQKPAMLVPGKSLRSPFQDRSHAAGRVHQVRRSKQRKRPGLSPASKKSEVIHPGETAPVLWLGMLLRDWCLSLHQRLVLFSALCSPLRSLTFFSFFPFLLPFRQISFIRGITLHGVSTLPE</sequence>
<reference evidence="2 3" key="1">
    <citation type="submission" date="2016-07" db="EMBL/GenBank/DDBJ databases">
        <title>Multiple horizontal gene transfer events from other fungi enriched the ability of initially mycotrophic Trichoderma (Ascomycota) to feed on dead plant biomass.</title>
        <authorList>
            <consortium name="DOE Joint Genome Institute"/>
            <person name="Aerts A."/>
            <person name="Atanasova L."/>
            <person name="Chenthamara K."/>
            <person name="Zhang J."/>
            <person name="Grujic M."/>
            <person name="Henrissat B."/>
            <person name="Kuo A."/>
            <person name="Salamov A."/>
            <person name="Lipzen A."/>
            <person name="Labutti K."/>
            <person name="Barry K."/>
            <person name="Miao Y."/>
            <person name="Rahimi M.J."/>
            <person name="Shen Q."/>
            <person name="Grigoriev I.V."/>
            <person name="Kubicek C.P."/>
            <person name="Druzhinina I.S."/>
        </authorList>
    </citation>
    <scope>NUCLEOTIDE SEQUENCE [LARGE SCALE GENOMIC DNA]</scope>
    <source>
        <strain evidence="2 3">CBS 226.95</strain>
    </source>
</reference>
<dbReference type="AlphaFoldDB" id="A0A2T4AKD0"/>